<dbReference type="RefSeq" id="WP_244860479.1">
    <property type="nucleotide sequence ID" value="NZ_CAJRAY010000033.1"/>
</dbReference>
<evidence type="ECO:0000256" key="6">
    <source>
        <dbReference type="ARBA" id="ARBA00023136"/>
    </source>
</evidence>
<evidence type="ECO:0000256" key="1">
    <source>
        <dbReference type="ARBA" id="ARBA00004651"/>
    </source>
</evidence>
<dbReference type="Pfam" id="PF07690">
    <property type="entry name" value="MFS_1"/>
    <property type="match status" value="1"/>
</dbReference>
<feature type="transmembrane region" description="Helical" evidence="7">
    <location>
        <begin position="359"/>
        <end position="377"/>
    </location>
</feature>
<dbReference type="PANTHER" id="PTHR42718">
    <property type="entry name" value="MAJOR FACILITATOR SUPERFAMILY MULTIDRUG TRANSPORTER MFSC"/>
    <property type="match status" value="1"/>
</dbReference>
<evidence type="ECO:0000256" key="5">
    <source>
        <dbReference type="ARBA" id="ARBA00022989"/>
    </source>
</evidence>
<evidence type="ECO:0000313" key="10">
    <source>
        <dbReference type="Proteomes" id="UP000681526"/>
    </source>
</evidence>
<reference evidence="9 10" key="1">
    <citation type="submission" date="2021-04" db="EMBL/GenBank/DDBJ databases">
        <authorList>
            <person name="Rakotoarivonina H."/>
        </authorList>
    </citation>
    <scope>NUCLEOTIDE SEQUENCE [LARGE SCALE GENOMIC DNA]</scope>
    <source>
        <strain evidence="9 10">XE</strain>
    </source>
</reference>
<dbReference type="InterPro" id="IPR036259">
    <property type="entry name" value="MFS_trans_sf"/>
</dbReference>
<evidence type="ECO:0000313" key="9">
    <source>
        <dbReference type="EMBL" id="CAG5083892.1"/>
    </source>
</evidence>
<sequence>MEIASSSAVMTDGQRTRMVAALIIGAFIAVLNETMIQVAFPDLMRDFSAPLMTVQWLAAVYMLVVGTLVPVTALLQQWFTTRQMFLSAAIFFLAGTVVCGAAPVFSVLLFGRAVQALGTGLMLPVMMNTMMHIFPPERRGGAMGMIGLVVMFAPAIGPTVAGLIIDWLSWRWMFYLIIPTAAFSVLFAAASLRNVSDLAKPKVDYLSIVLSCIGFGGLVYGLSASAIHLTSETWGSLIAGGIALALFVLRQLSISAPILELRTFRHPMFSLAMVLVLLLMMVMFSAGLLLSQFMLIVLGMTAFEVGLCGLLPGVAYAAMSLVSGKWFDRYGVKVLIVPGFVLVLLSLWAFTWLDMGTTAFYIIAMNVLLSIGIPLVITPVQTAGLNALPRRLFPHGAAIVNTLMQIAGAIGIVTFTGIVSKVSSDYMESSGNALSDQLEGFAAGIQSAFWWAMAVGAAALVAGMFMKRAEPPE</sequence>
<dbReference type="SUPFAM" id="SSF103473">
    <property type="entry name" value="MFS general substrate transporter"/>
    <property type="match status" value="1"/>
</dbReference>
<keyword evidence="2" id="KW-0813">Transport</keyword>
<dbReference type="Proteomes" id="UP000681526">
    <property type="component" value="Unassembled WGS sequence"/>
</dbReference>
<evidence type="ECO:0000256" key="3">
    <source>
        <dbReference type="ARBA" id="ARBA00022475"/>
    </source>
</evidence>
<feature type="transmembrane region" description="Helical" evidence="7">
    <location>
        <begin position="398"/>
        <end position="419"/>
    </location>
</feature>
<keyword evidence="3" id="KW-1003">Cell membrane</keyword>
<dbReference type="Gene3D" id="1.20.1250.20">
    <property type="entry name" value="MFS general substrate transporter like domains"/>
    <property type="match status" value="1"/>
</dbReference>
<comment type="caution">
    <text evidence="9">The sequence shown here is derived from an EMBL/GenBank/DDBJ whole genome shotgun (WGS) entry which is preliminary data.</text>
</comment>
<dbReference type="EMBL" id="CAJRAY010000033">
    <property type="protein sequence ID" value="CAG5083892.1"/>
    <property type="molecule type" value="Genomic_DNA"/>
</dbReference>
<feature type="transmembrane region" description="Helical" evidence="7">
    <location>
        <begin position="269"/>
        <end position="290"/>
    </location>
</feature>
<feature type="transmembrane region" description="Helical" evidence="7">
    <location>
        <begin position="116"/>
        <end position="134"/>
    </location>
</feature>
<evidence type="ECO:0000256" key="4">
    <source>
        <dbReference type="ARBA" id="ARBA00022692"/>
    </source>
</evidence>
<keyword evidence="10" id="KW-1185">Reference proteome</keyword>
<organism evidence="9 10">
    <name type="scientific">Thermobacillus xylanilyticus</name>
    <dbReference type="NCBI Taxonomy" id="76633"/>
    <lineage>
        <taxon>Bacteria</taxon>
        <taxon>Bacillati</taxon>
        <taxon>Bacillota</taxon>
        <taxon>Bacilli</taxon>
        <taxon>Bacillales</taxon>
        <taxon>Paenibacillaceae</taxon>
        <taxon>Thermobacillus</taxon>
    </lineage>
</organism>
<feature type="transmembrane region" description="Helical" evidence="7">
    <location>
        <begin position="448"/>
        <end position="466"/>
    </location>
</feature>
<feature type="transmembrane region" description="Helical" evidence="7">
    <location>
        <begin position="85"/>
        <end position="110"/>
    </location>
</feature>
<dbReference type="PRINTS" id="PR01036">
    <property type="entry name" value="TCRTETB"/>
</dbReference>
<feature type="transmembrane region" description="Helical" evidence="7">
    <location>
        <begin position="20"/>
        <end position="40"/>
    </location>
</feature>
<feature type="transmembrane region" description="Helical" evidence="7">
    <location>
        <begin position="174"/>
        <end position="193"/>
    </location>
</feature>
<dbReference type="InterPro" id="IPR011701">
    <property type="entry name" value="MFS"/>
</dbReference>
<dbReference type="InterPro" id="IPR004638">
    <property type="entry name" value="EmrB-like"/>
</dbReference>
<feature type="transmembrane region" description="Helical" evidence="7">
    <location>
        <begin position="52"/>
        <end position="73"/>
    </location>
</feature>
<evidence type="ECO:0000256" key="7">
    <source>
        <dbReference type="SAM" id="Phobius"/>
    </source>
</evidence>
<accession>A0ABM8V2U3</accession>
<keyword evidence="4 7" id="KW-0812">Transmembrane</keyword>
<feature type="transmembrane region" description="Helical" evidence="7">
    <location>
        <begin position="330"/>
        <end position="353"/>
    </location>
</feature>
<dbReference type="Gene3D" id="1.20.1720.10">
    <property type="entry name" value="Multidrug resistance protein D"/>
    <property type="match status" value="1"/>
</dbReference>
<evidence type="ECO:0000259" key="8">
    <source>
        <dbReference type="PROSITE" id="PS50850"/>
    </source>
</evidence>
<protein>
    <submittedName>
        <fullName evidence="9">Lincomycin resistance protein LmrB</fullName>
    </submittedName>
</protein>
<comment type="subcellular location">
    <subcellularLocation>
        <location evidence="1">Cell membrane</location>
        <topology evidence="1">Multi-pass membrane protein</topology>
    </subcellularLocation>
</comment>
<feature type="transmembrane region" description="Helical" evidence="7">
    <location>
        <begin position="233"/>
        <end position="249"/>
    </location>
</feature>
<dbReference type="InterPro" id="IPR020846">
    <property type="entry name" value="MFS_dom"/>
</dbReference>
<feature type="transmembrane region" description="Helical" evidence="7">
    <location>
        <begin position="146"/>
        <end position="168"/>
    </location>
</feature>
<feature type="transmembrane region" description="Helical" evidence="7">
    <location>
        <begin position="296"/>
        <end position="318"/>
    </location>
</feature>
<evidence type="ECO:0000256" key="2">
    <source>
        <dbReference type="ARBA" id="ARBA00022448"/>
    </source>
</evidence>
<gene>
    <name evidence="9" type="primary">txxe 1425-lmrB</name>
    <name evidence="9" type="ORF">TXXE_07270</name>
</gene>
<keyword evidence="5 7" id="KW-1133">Transmembrane helix</keyword>
<keyword evidence="6 7" id="KW-0472">Membrane</keyword>
<name>A0ABM8V2U3_THEXY</name>
<proteinExistence type="predicted"/>
<feature type="transmembrane region" description="Helical" evidence="7">
    <location>
        <begin position="205"/>
        <end position="227"/>
    </location>
</feature>
<dbReference type="PANTHER" id="PTHR42718:SF43">
    <property type="entry name" value="LINCOMYCIN RESISTANCE PROTEIN LMRB"/>
    <property type="match status" value="1"/>
</dbReference>
<dbReference type="PROSITE" id="PS50850">
    <property type="entry name" value="MFS"/>
    <property type="match status" value="1"/>
</dbReference>
<feature type="domain" description="Major facilitator superfamily (MFS) profile" evidence="8">
    <location>
        <begin position="18"/>
        <end position="471"/>
    </location>
</feature>
<dbReference type="NCBIfam" id="TIGR00711">
    <property type="entry name" value="efflux_EmrB"/>
    <property type="match status" value="1"/>
</dbReference>